<protein>
    <recommendedName>
        <fullName evidence="3">CHAT domain-containing protein</fullName>
    </recommendedName>
</protein>
<name>A0A420ESM8_9ACTN</name>
<sequence length="161" mass="17344">MHEATAALGRLDAHLVIGDEDEQIAAAQADVDLVIFDGHGYLDEVRIGRLSVTKLRTTTKGVTAPGFVLGCCWGAAQPFMNALAACLDAPTALLGCDGIARFEYAEPLFVALLRQLANCAPERLSPEGMKKIMNMSLATVTAAHPHRDWARWQVMQLTPGD</sequence>
<evidence type="ECO:0000313" key="1">
    <source>
        <dbReference type="EMBL" id="RKF23660.1"/>
    </source>
</evidence>
<evidence type="ECO:0000313" key="2">
    <source>
        <dbReference type="Proteomes" id="UP000285744"/>
    </source>
</evidence>
<comment type="caution">
    <text evidence="1">The sequence shown here is derived from an EMBL/GenBank/DDBJ whole genome shotgun (WGS) entry which is preliminary data.</text>
</comment>
<evidence type="ECO:0008006" key="3">
    <source>
        <dbReference type="Google" id="ProtNLM"/>
    </source>
</evidence>
<reference evidence="1 2" key="1">
    <citation type="journal article" date="2018" name="Int. J. Syst. Evol. Microbiol.">
        <title>Micromonospora globbae sp. nov., an endophytic actinomycete isolated from roots of Globba winitii C. H. Wright.</title>
        <authorList>
            <person name="Kuncharoen N."/>
            <person name="Pittayakhajonwut P."/>
            <person name="Tanasupawat S."/>
        </authorList>
    </citation>
    <scope>NUCLEOTIDE SEQUENCE [LARGE SCALE GENOMIC DNA]</scope>
    <source>
        <strain evidence="1 2">WPS1-2</strain>
    </source>
</reference>
<dbReference type="Proteomes" id="UP000285744">
    <property type="component" value="Unassembled WGS sequence"/>
</dbReference>
<organism evidence="1 2">
    <name type="scientific">Micromonospora globbae</name>
    <dbReference type="NCBI Taxonomy" id="1894969"/>
    <lineage>
        <taxon>Bacteria</taxon>
        <taxon>Bacillati</taxon>
        <taxon>Actinomycetota</taxon>
        <taxon>Actinomycetes</taxon>
        <taxon>Micromonosporales</taxon>
        <taxon>Micromonosporaceae</taxon>
        <taxon>Micromonospora</taxon>
    </lineage>
</organism>
<proteinExistence type="predicted"/>
<dbReference type="AlphaFoldDB" id="A0A420ESM8"/>
<dbReference type="EMBL" id="RAQQ01000037">
    <property type="protein sequence ID" value="RKF23660.1"/>
    <property type="molecule type" value="Genomic_DNA"/>
</dbReference>
<dbReference type="RefSeq" id="WP_120331985.1">
    <property type="nucleotide sequence ID" value="NZ_RAQQ01000037.1"/>
</dbReference>
<gene>
    <name evidence="1" type="ORF">D7I43_30210</name>
</gene>
<accession>A0A420ESM8</accession>
<dbReference type="OrthoDB" id="5198654at2"/>